<evidence type="ECO:0000256" key="1">
    <source>
        <dbReference type="SAM" id="MobiDB-lite"/>
    </source>
</evidence>
<organism evidence="3 4">
    <name type="scientific">Mycteria americana</name>
    <name type="common">Wood stork</name>
    <dbReference type="NCBI Taxonomy" id="33587"/>
    <lineage>
        <taxon>Eukaryota</taxon>
        <taxon>Metazoa</taxon>
        <taxon>Chordata</taxon>
        <taxon>Craniata</taxon>
        <taxon>Vertebrata</taxon>
        <taxon>Euteleostomi</taxon>
        <taxon>Archelosauria</taxon>
        <taxon>Archosauria</taxon>
        <taxon>Dinosauria</taxon>
        <taxon>Saurischia</taxon>
        <taxon>Theropoda</taxon>
        <taxon>Coelurosauria</taxon>
        <taxon>Aves</taxon>
        <taxon>Neognathae</taxon>
        <taxon>Neoaves</taxon>
        <taxon>Aequornithes</taxon>
        <taxon>Ciconiiformes</taxon>
        <taxon>Ciconiidae</taxon>
        <taxon>Mycteria</taxon>
    </lineage>
</organism>
<dbReference type="GO" id="GO:0030951">
    <property type="term" value="P:establishment or maintenance of microtubule cytoskeleton polarity"/>
    <property type="evidence" value="ECO:0007669"/>
    <property type="project" value="InterPro"/>
</dbReference>
<proteinExistence type="predicted"/>
<keyword evidence="4" id="KW-1185">Reference proteome</keyword>
<dbReference type="GO" id="GO:0061863">
    <property type="term" value="F:microtubule plus end polymerase"/>
    <property type="evidence" value="ECO:0007669"/>
    <property type="project" value="InterPro"/>
</dbReference>
<gene>
    <name evidence="3" type="ORF">QYF61_014554</name>
</gene>
<name>A0AAN7S528_MYCAM</name>
<comment type="caution">
    <text evidence="3">The sequence shown here is derived from an EMBL/GenBank/DDBJ whole genome shotgun (WGS) entry which is preliminary data.</text>
</comment>
<dbReference type="InterPro" id="IPR034085">
    <property type="entry name" value="TOG"/>
</dbReference>
<evidence type="ECO:0000259" key="2">
    <source>
        <dbReference type="SMART" id="SM01349"/>
    </source>
</evidence>
<evidence type="ECO:0000313" key="3">
    <source>
        <dbReference type="EMBL" id="KAK4819886.1"/>
    </source>
</evidence>
<feature type="compositionally biased region" description="Basic and acidic residues" evidence="1">
    <location>
        <begin position="169"/>
        <end position="186"/>
    </location>
</feature>
<dbReference type="GO" id="GO:0051010">
    <property type="term" value="F:microtubule plus-end binding"/>
    <property type="evidence" value="ECO:0007669"/>
    <property type="project" value="InterPro"/>
</dbReference>
<dbReference type="Gene3D" id="1.25.10.10">
    <property type="entry name" value="Leucine-rich Repeat Variant"/>
    <property type="match status" value="2"/>
</dbReference>
<dbReference type="SUPFAM" id="SSF48371">
    <property type="entry name" value="ARM repeat"/>
    <property type="match status" value="1"/>
</dbReference>
<dbReference type="Proteomes" id="UP001333110">
    <property type="component" value="Unassembled WGS sequence"/>
</dbReference>
<dbReference type="PANTHER" id="PTHR12609">
    <property type="entry name" value="MICROTUBULE ASSOCIATED PROTEIN XMAP215"/>
    <property type="match status" value="1"/>
</dbReference>
<feature type="region of interest" description="Disordered" evidence="1">
    <location>
        <begin position="148"/>
        <end position="202"/>
    </location>
</feature>
<dbReference type="InterPro" id="IPR016024">
    <property type="entry name" value="ARM-type_fold"/>
</dbReference>
<dbReference type="InterPro" id="IPR011989">
    <property type="entry name" value="ARM-like"/>
</dbReference>
<dbReference type="SMART" id="SM01349">
    <property type="entry name" value="TOG"/>
    <property type="match status" value="1"/>
</dbReference>
<dbReference type="EMBL" id="JAUNZN010000006">
    <property type="protein sequence ID" value="KAK4819886.1"/>
    <property type="molecule type" value="Genomic_DNA"/>
</dbReference>
<sequence>MALRVLQQLSTAMGSNIKQHMKDLGFPLIALFRESKSSIRAATLAAMNAWAAQINVLEWLDGQDISEDLGQQQGRADSLTGSPASLPFFVMHLGFEKVTEATSDLKAAAKDQVLVILENANDSLTAQSAASAKSLSRHPRVTTMTTFPSVLTTPPAATALSSQGSAKEPAPKTSEEEKQGPKEPKAGEAVLKDTGAAKGKTQMNSTLKDGVSKLGPIFTIVPKGKEQRMRDKKGSKVLQWNFTAPSNRYVKQLKAQMSSCVSSSFQLEMFHSSFLHHTKALAIMARHSETEKEGVISCLNLILKWLTLCFFDTNTWVLIKSLVYLSLLLTLLIQEKYQLMDNEAFSFLPYLVLKMGEPRQTVLKLVCAVLKRISGDTDTSIQAMKEIEEILRQTNKAEAMSGHINEFLVASFQSLKFINEQKEADKKWGKEKIILQCNCVIQACNCVFQKKLVQAASVEVLKDLLQGSLTAEGNPDKFSDLLAKHLWRTTWFLPGTISTIKLDENLLDAHMLMKALSKEKLRQCSDKLPLWTLKTLLHNFCKLKGVRILDHLTVIEDAAGSKVEAYL</sequence>
<dbReference type="AlphaFoldDB" id="A0AAN7S528"/>
<reference evidence="3 4" key="1">
    <citation type="journal article" date="2023" name="J. Hered.">
        <title>Chromosome-level genome of the wood stork (Mycteria americana) provides insight into avian chromosome evolution.</title>
        <authorList>
            <person name="Flamio R. Jr."/>
            <person name="Ramstad K.M."/>
        </authorList>
    </citation>
    <scope>NUCLEOTIDE SEQUENCE [LARGE SCALE GENOMIC DNA]</scope>
    <source>
        <strain evidence="3">JAX WOST 10</strain>
    </source>
</reference>
<dbReference type="GO" id="GO:0046785">
    <property type="term" value="P:microtubule polymerization"/>
    <property type="evidence" value="ECO:0007669"/>
    <property type="project" value="InterPro"/>
</dbReference>
<evidence type="ECO:0000313" key="4">
    <source>
        <dbReference type="Proteomes" id="UP001333110"/>
    </source>
</evidence>
<feature type="domain" description="TOG" evidence="2">
    <location>
        <begin position="248"/>
        <end position="495"/>
    </location>
</feature>
<protein>
    <recommendedName>
        <fullName evidence="2">TOG domain-containing protein</fullName>
    </recommendedName>
</protein>
<accession>A0AAN7S528</accession>
<dbReference type="InterPro" id="IPR045110">
    <property type="entry name" value="XMAP215"/>
</dbReference>
<dbReference type="GO" id="GO:0007051">
    <property type="term" value="P:spindle organization"/>
    <property type="evidence" value="ECO:0007669"/>
    <property type="project" value="InterPro"/>
</dbReference>